<feature type="transmembrane region" description="Helical" evidence="6">
    <location>
        <begin position="82"/>
        <end position="105"/>
    </location>
</feature>
<evidence type="ECO:0000256" key="3">
    <source>
        <dbReference type="ARBA" id="ARBA00022989"/>
    </source>
</evidence>
<feature type="domain" description="Rhodopsin" evidence="7">
    <location>
        <begin position="12"/>
        <end position="234"/>
    </location>
</feature>
<comment type="similarity">
    <text evidence="5">Belongs to the SAT4 family.</text>
</comment>
<dbReference type="AlphaFoldDB" id="A0AAW0R6F3"/>
<gene>
    <name evidence="8" type="ORF">PG999_001730</name>
</gene>
<evidence type="ECO:0000256" key="4">
    <source>
        <dbReference type="ARBA" id="ARBA00023136"/>
    </source>
</evidence>
<evidence type="ECO:0000313" key="8">
    <source>
        <dbReference type="EMBL" id="KAK8129350.1"/>
    </source>
</evidence>
<evidence type="ECO:0000256" key="6">
    <source>
        <dbReference type="SAM" id="Phobius"/>
    </source>
</evidence>
<keyword evidence="2 6" id="KW-0812">Transmembrane</keyword>
<keyword evidence="9" id="KW-1185">Reference proteome</keyword>
<feature type="transmembrane region" description="Helical" evidence="6">
    <location>
        <begin position="163"/>
        <end position="183"/>
    </location>
</feature>
<comment type="subcellular location">
    <subcellularLocation>
        <location evidence="1">Membrane</location>
        <topology evidence="1">Multi-pass membrane protein</topology>
    </subcellularLocation>
</comment>
<sequence>MASFRTSQFFNMMQNGVVSYGTFSGLGTPDALIPGGKAGRTYMEGLKSLKLFQIFYMANSTFIKASICSTLLRVSFQRRYNYILYGIMGLTSVNALITMVGVVVQCKPLAASWGEVPGACRDQRMLITFTYVVSFFHIATDWLVATIPVAILWNLQMWRTVKLALVVILGLGVFSSVATIIRIKYSAAYEAKTDYFGKYTKSFVGIGNLIFWSVVECNTAIIAGSLPMLRSLFRCMGKEPRAQLVRLSNIVTIGRLGNRKVKPVHSTLLKDEEMG</sequence>
<name>A0AAW0R6F3_9PEZI</name>
<feature type="transmembrane region" description="Helical" evidence="6">
    <location>
        <begin position="125"/>
        <end position="151"/>
    </location>
</feature>
<accession>A0AAW0R6F3</accession>
<proteinExistence type="inferred from homology"/>
<protein>
    <recommendedName>
        <fullName evidence="7">Rhodopsin domain-containing protein</fullName>
    </recommendedName>
</protein>
<dbReference type="EMBL" id="JAQQWP010000002">
    <property type="protein sequence ID" value="KAK8129350.1"/>
    <property type="molecule type" value="Genomic_DNA"/>
</dbReference>
<evidence type="ECO:0000256" key="5">
    <source>
        <dbReference type="ARBA" id="ARBA00038359"/>
    </source>
</evidence>
<evidence type="ECO:0000313" key="9">
    <source>
        <dbReference type="Proteomes" id="UP001392437"/>
    </source>
</evidence>
<organism evidence="8 9">
    <name type="scientific">Apiospora kogelbergensis</name>
    <dbReference type="NCBI Taxonomy" id="1337665"/>
    <lineage>
        <taxon>Eukaryota</taxon>
        <taxon>Fungi</taxon>
        <taxon>Dikarya</taxon>
        <taxon>Ascomycota</taxon>
        <taxon>Pezizomycotina</taxon>
        <taxon>Sordariomycetes</taxon>
        <taxon>Xylariomycetidae</taxon>
        <taxon>Amphisphaeriales</taxon>
        <taxon>Apiosporaceae</taxon>
        <taxon>Apiospora</taxon>
    </lineage>
</organism>
<evidence type="ECO:0000259" key="7">
    <source>
        <dbReference type="Pfam" id="PF20684"/>
    </source>
</evidence>
<dbReference type="InterPro" id="IPR049326">
    <property type="entry name" value="Rhodopsin_dom_fungi"/>
</dbReference>
<dbReference type="Pfam" id="PF20684">
    <property type="entry name" value="Fung_rhodopsin"/>
    <property type="match status" value="1"/>
</dbReference>
<evidence type="ECO:0000256" key="2">
    <source>
        <dbReference type="ARBA" id="ARBA00022692"/>
    </source>
</evidence>
<feature type="transmembrane region" description="Helical" evidence="6">
    <location>
        <begin position="203"/>
        <end position="229"/>
    </location>
</feature>
<dbReference type="PANTHER" id="PTHR33048:SF47">
    <property type="entry name" value="INTEGRAL MEMBRANE PROTEIN-RELATED"/>
    <property type="match status" value="1"/>
</dbReference>
<dbReference type="PANTHER" id="PTHR33048">
    <property type="entry name" value="PTH11-LIKE INTEGRAL MEMBRANE PROTEIN (AFU_ORTHOLOGUE AFUA_5G11245)"/>
    <property type="match status" value="1"/>
</dbReference>
<evidence type="ECO:0000256" key="1">
    <source>
        <dbReference type="ARBA" id="ARBA00004141"/>
    </source>
</evidence>
<keyword evidence="3 6" id="KW-1133">Transmembrane helix</keyword>
<dbReference type="GO" id="GO:0016020">
    <property type="term" value="C:membrane"/>
    <property type="evidence" value="ECO:0007669"/>
    <property type="project" value="UniProtKB-SubCell"/>
</dbReference>
<comment type="caution">
    <text evidence="8">The sequence shown here is derived from an EMBL/GenBank/DDBJ whole genome shotgun (WGS) entry which is preliminary data.</text>
</comment>
<reference evidence="8 9" key="1">
    <citation type="submission" date="2023-01" db="EMBL/GenBank/DDBJ databases">
        <title>Analysis of 21 Apiospora genomes using comparative genomics revels a genus with tremendous synthesis potential of carbohydrate active enzymes and secondary metabolites.</title>
        <authorList>
            <person name="Sorensen T."/>
        </authorList>
    </citation>
    <scope>NUCLEOTIDE SEQUENCE [LARGE SCALE GENOMIC DNA]</scope>
    <source>
        <strain evidence="8 9">CBS 117206</strain>
    </source>
</reference>
<dbReference type="InterPro" id="IPR052337">
    <property type="entry name" value="SAT4-like"/>
</dbReference>
<dbReference type="Proteomes" id="UP001392437">
    <property type="component" value="Unassembled WGS sequence"/>
</dbReference>
<keyword evidence="4 6" id="KW-0472">Membrane</keyword>